<organism evidence="11 12">
    <name type="scientific">Canavalia gladiata</name>
    <name type="common">Sword bean</name>
    <name type="synonym">Dolichos gladiatus</name>
    <dbReference type="NCBI Taxonomy" id="3824"/>
    <lineage>
        <taxon>Eukaryota</taxon>
        <taxon>Viridiplantae</taxon>
        <taxon>Streptophyta</taxon>
        <taxon>Embryophyta</taxon>
        <taxon>Tracheophyta</taxon>
        <taxon>Spermatophyta</taxon>
        <taxon>Magnoliopsida</taxon>
        <taxon>eudicotyledons</taxon>
        <taxon>Gunneridae</taxon>
        <taxon>Pentapetalae</taxon>
        <taxon>rosids</taxon>
        <taxon>fabids</taxon>
        <taxon>Fabales</taxon>
        <taxon>Fabaceae</taxon>
        <taxon>Papilionoideae</taxon>
        <taxon>50 kb inversion clade</taxon>
        <taxon>NPAAA clade</taxon>
        <taxon>indigoferoid/millettioid clade</taxon>
        <taxon>Phaseoleae</taxon>
        <taxon>Canavalia</taxon>
    </lineage>
</organism>
<keyword evidence="2" id="KW-0723">Serine/threonine-protein kinase</keyword>
<dbReference type="AlphaFoldDB" id="A0AAN9JWB7"/>
<evidence type="ECO:0000256" key="7">
    <source>
        <dbReference type="ARBA" id="ARBA00047899"/>
    </source>
</evidence>
<dbReference type="InterPro" id="IPR000719">
    <property type="entry name" value="Prot_kinase_dom"/>
</dbReference>
<keyword evidence="3" id="KW-0808">Transferase</keyword>
<protein>
    <recommendedName>
        <fullName evidence="1">non-specific serine/threonine protein kinase</fullName>
        <ecNumber evidence="1">2.7.11.1</ecNumber>
    </recommendedName>
</protein>
<comment type="catalytic activity">
    <reaction evidence="8">
        <text>L-seryl-[protein] + ATP = O-phospho-L-seryl-[protein] + ADP + H(+)</text>
        <dbReference type="Rhea" id="RHEA:17989"/>
        <dbReference type="Rhea" id="RHEA-COMP:9863"/>
        <dbReference type="Rhea" id="RHEA-COMP:11604"/>
        <dbReference type="ChEBI" id="CHEBI:15378"/>
        <dbReference type="ChEBI" id="CHEBI:29999"/>
        <dbReference type="ChEBI" id="CHEBI:30616"/>
        <dbReference type="ChEBI" id="CHEBI:83421"/>
        <dbReference type="ChEBI" id="CHEBI:456216"/>
        <dbReference type="EC" id="2.7.11.1"/>
    </reaction>
</comment>
<dbReference type="SUPFAM" id="SSF56112">
    <property type="entry name" value="Protein kinase-like (PK-like)"/>
    <property type="match status" value="1"/>
</dbReference>
<evidence type="ECO:0000313" key="12">
    <source>
        <dbReference type="Proteomes" id="UP001367508"/>
    </source>
</evidence>
<dbReference type="PROSITE" id="PS00108">
    <property type="entry name" value="PROTEIN_KINASE_ST"/>
    <property type="match status" value="1"/>
</dbReference>
<dbReference type="GO" id="GO:0004674">
    <property type="term" value="F:protein serine/threonine kinase activity"/>
    <property type="evidence" value="ECO:0007669"/>
    <property type="project" value="UniProtKB-KW"/>
</dbReference>
<evidence type="ECO:0000256" key="6">
    <source>
        <dbReference type="ARBA" id="ARBA00022840"/>
    </source>
</evidence>
<dbReference type="InterPro" id="IPR011009">
    <property type="entry name" value="Kinase-like_dom_sf"/>
</dbReference>
<comment type="catalytic activity">
    <reaction evidence="7">
        <text>L-threonyl-[protein] + ATP = O-phospho-L-threonyl-[protein] + ADP + H(+)</text>
        <dbReference type="Rhea" id="RHEA:46608"/>
        <dbReference type="Rhea" id="RHEA-COMP:11060"/>
        <dbReference type="Rhea" id="RHEA-COMP:11605"/>
        <dbReference type="ChEBI" id="CHEBI:15378"/>
        <dbReference type="ChEBI" id="CHEBI:30013"/>
        <dbReference type="ChEBI" id="CHEBI:30616"/>
        <dbReference type="ChEBI" id="CHEBI:61977"/>
        <dbReference type="ChEBI" id="CHEBI:456216"/>
        <dbReference type="EC" id="2.7.11.1"/>
    </reaction>
</comment>
<dbReference type="FunFam" id="1.10.510.10:FF:000046">
    <property type="entry name" value="probable serine/threonine-protein kinase WNK9"/>
    <property type="match status" value="1"/>
</dbReference>
<feature type="region of interest" description="Disordered" evidence="9">
    <location>
        <begin position="414"/>
        <end position="442"/>
    </location>
</feature>
<name>A0AAN9JWB7_CANGL</name>
<keyword evidence="6" id="KW-0067">ATP-binding</keyword>
<dbReference type="PROSITE" id="PS50011">
    <property type="entry name" value="PROTEIN_KINASE_DOM"/>
    <property type="match status" value="1"/>
</dbReference>
<dbReference type="EMBL" id="JAYMYQ010000011">
    <property type="protein sequence ID" value="KAK7305519.1"/>
    <property type="molecule type" value="Genomic_DNA"/>
</dbReference>
<sequence>MYSNKKSKEDCKVEHRYMETDPTGRYARVGDILGKGAMKTVYKAIDEVLGIEVAWNQVKLNEALRRPEDLERLYLEVHLLSTLKHQSIMRFYTSWIDVENKTFNFITEMFTSGTLREYRKKYKHIGIQPIKSWARQILQGLVYLHEHDPPVIHRDLKCDNIFVNGHLGQVKIGDLGLAAILHGSQPAHSVIGTPEFMAPELYEEEYNELVDVYSFGMCVLEMLTSDYPYSECTNPAQIYKKVTSGKLPAALSRIEDTEAQKFIGKCLVAAVKRPSAKELLNDPFLVSDDASSMTKIGIQKPFLNYSEMEKLQLSDDLPRTKMSITGKLKPEDDTIFLKVKISDTDGSCRNVYFPFDIFTDTPIDVAKEMVKELEITDLEPSDIANMIEGEISVLLPNRRNSNCSNTCHTFSYQDDDDDDDEGPRHHFHSISSCSSSQESISGSINRADDLSNGYYWLHDDMHDDASSRCSSHGTYSNLNFCSVDDQEHNVASIRKDKHPIIKSHKCTRCCPGEDPITLNQCKVLATHQAPCTSKSKRMIDNHRLTRNKSLIDMRSQLLHRSLVEEVNKRRLFKTVGAVENIGFRTPYEVTNKNSQPVCGAFQGVARKNLRAKKT</sequence>
<evidence type="ECO:0000256" key="5">
    <source>
        <dbReference type="ARBA" id="ARBA00022777"/>
    </source>
</evidence>
<dbReference type="InterPro" id="IPR050588">
    <property type="entry name" value="WNK_Ser-Thr_kinase"/>
</dbReference>
<evidence type="ECO:0000256" key="8">
    <source>
        <dbReference type="ARBA" id="ARBA00048679"/>
    </source>
</evidence>
<feature type="domain" description="Protein kinase" evidence="10">
    <location>
        <begin position="27"/>
        <end position="285"/>
    </location>
</feature>
<reference evidence="11 12" key="1">
    <citation type="submission" date="2024-01" db="EMBL/GenBank/DDBJ databases">
        <title>The genomes of 5 underutilized Papilionoideae crops provide insights into root nodulation and disease resistanc.</title>
        <authorList>
            <person name="Jiang F."/>
        </authorList>
    </citation>
    <scope>NUCLEOTIDE SEQUENCE [LARGE SCALE GENOMIC DNA]</scope>
    <source>
        <strain evidence="11">LVBAO_FW01</strain>
        <tissue evidence="11">Leaves</tissue>
    </source>
</reference>
<feature type="compositionally biased region" description="Low complexity" evidence="9">
    <location>
        <begin position="429"/>
        <end position="442"/>
    </location>
</feature>
<proteinExistence type="predicted"/>
<accession>A0AAN9JWB7</accession>
<evidence type="ECO:0000256" key="2">
    <source>
        <dbReference type="ARBA" id="ARBA00022527"/>
    </source>
</evidence>
<evidence type="ECO:0000256" key="1">
    <source>
        <dbReference type="ARBA" id="ARBA00012513"/>
    </source>
</evidence>
<keyword evidence="12" id="KW-1185">Reference proteome</keyword>
<keyword evidence="5" id="KW-0418">Kinase</keyword>
<dbReference type="GO" id="GO:0005524">
    <property type="term" value="F:ATP binding"/>
    <property type="evidence" value="ECO:0007669"/>
    <property type="project" value="UniProtKB-KW"/>
</dbReference>
<comment type="caution">
    <text evidence="11">The sequence shown here is derived from an EMBL/GenBank/DDBJ whole genome shotgun (WGS) entry which is preliminary data.</text>
</comment>
<dbReference type="PANTHER" id="PTHR13902">
    <property type="entry name" value="SERINE/THREONINE-PROTEIN KINASE WNK WITH NO LYSINE -RELATED"/>
    <property type="match status" value="1"/>
</dbReference>
<dbReference type="SMART" id="SM00220">
    <property type="entry name" value="S_TKc"/>
    <property type="match status" value="1"/>
</dbReference>
<dbReference type="Gene3D" id="1.10.510.10">
    <property type="entry name" value="Transferase(Phosphotransferase) domain 1"/>
    <property type="match status" value="1"/>
</dbReference>
<dbReference type="EC" id="2.7.11.1" evidence="1"/>
<dbReference type="InterPro" id="IPR008271">
    <property type="entry name" value="Ser/Thr_kinase_AS"/>
</dbReference>
<gene>
    <name evidence="11" type="ORF">VNO77_43425</name>
</gene>
<evidence type="ECO:0000313" key="11">
    <source>
        <dbReference type="EMBL" id="KAK7305519.1"/>
    </source>
</evidence>
<dbReference type="Gene3D" id="3.30.200.20">
    <property type="entry name" value="Phosphorylase Kinase, domain 1"/>
    <property type="match status" value="1"/>
</dbReference>
<evidence type="ECO:0000259" key="10">
    <source>
        <dbReference type="PROSITE" id="PS50011"/>
    </source>
</evidence>
<dbReference type="Proteomes" id="UP001367508">
    <property type="component" value="Unassembled WGS sequence"/>
</dbReference>
<evidence type="ECO:0000256" key="3">
    <source>
        <dbReference type="ARBA" id="ARBA00022679"/>
    </source>
</evidence>
<dbReference type="Pfam" id="PF00069">
    <property type="entry name" value="Pkinase"/>
    <property type="match status" value="1"/>
</dbReference>
<dbReference type="Gene3D" id="3.10.20.90">
    <property type="entry name" value="Phosphatidylinositol 3-kinase Catalytic Subunit, Chain A, domain 1"/>
    <property type="match status" value="1"/>
</dbReference>
<keyword evidence="4" id="KW-0547">Nucleotide-binding</keyword>
<evidence type="ECO:0000256" key="9">
    <source>
        <dbReference type="SAM" id="MobiDB-lite"/>
    </source>
</evidence>
<dbReference type="FunFam" id="3.30.200.20:FF:000075">
    <property type="entry name" value="Probable serine/threonine-protein kinase WNK1"/>
    <property type="match status" value="1"/>
</dbReference>
<dbReference type="CDD" id="cd13983">
    <property type="entry name" value="STKc_WNK"/>
    <property type="match status" value="1"/>
</dbReference>
<evidence type="ECO:0000256" key="4">
    <source>
        <dbReference type="ARBA" id="ARBA00022741"/>
    </source>
</evidence>